<proteinExistence type="predicted"/>
<protein>
    <submittedName>
        <fullName evidence="1">Uncharacterized protein</fullName>
    </submittedName>
</protein>
<accession>A0A379Z9W9</accession>
<dbReference type="Proteomes" id="UP000254069">
    <property type="component" value="Unassembled WGS sequence"/>
</dbReference>
<dbReference type="EMBL" id="UGYO01000001">
    <property type="protein sequence ID" value="SUI58006.1"/>
    <property type="molecule type" value="Genomic_DNA"/>
</dbReference>
<organism evidence="1 2">
    <name type="scientific">Shewanella algae</name>
    <dbReference type="NCBI Taxonomy" id="38313"/>
    <lineage>
        <taxon>Bacteria</taxon>
        <taxon>Pseudomonadati</taxon>
        <taxon>Pseudomonadota</taxon>
        <taxon>Gammaproteobacteria</taxon>
        <taxon>Alteromonadales</taxon>
        <taxon>Shewanellaceae</taxon>
        <taxon>Shewanella</taxon>
    </lineage>
</organism>
<evidence type="ECO:0000313" key="1">
    <source>
        <dbReference type="EMBL" id="SUI58006.1"/>
    </source>
</evidence>
<dbReference type="RefSeq" id="WP_025010780.1">
    <property type="nucleotide sequence ID" value="NZ_CP034246.1"/>
</dbReference>
<sequence length="165" mass="17817">MKHKSLIVASLLLCLGGCDWWDDDDDPVLPPDPEPEQSVSINEAESLKVALSAVDPQSQALTFSLTTAEGKPVKDAGSNYLVMYLKMPAEQVSAFSMPWHKGVRFECSETVDTCGGTMEALETEGQYRFTPEGLEELNQTEGELKLAVILTGAKAQSAPELVSAP</sequence>
<gene>
    <name evidence="1" type="ORF">NCTC10738_01354</name>
</gene>
<dbReference type="AlphaFoldDB" id="A0A379Z9W9"/>
<evidence type="ECO:0000313" key="2">
    <source>
        <dbReference type="Proteomes" id="UP000254069"/>
    </source>
</evidence>
<dbReference type="GeneID" id="93811118"/>
<name>A0A379Z9W9_9GAMM</name>
<keyword evidence="2" id="KW-1185">Reference proteome</keyword>
<reference evidence="1 2" key="1">
    <citation type="submission" date="2018-06" db="EMBL/GenBank/DDBJ databases">
        <authorList>
            <consortium name="Pathogen Informatics"/>
            <person name="Doyle S."/>
        </authorList>
    </citation>
    <scope>NUCLEOTIDE SEQUENCE [LARGE SCALE GENOMIC DNA]</scope>
    <source>
        <strain evidence="1 2">NCTC10738</strain>
    </source>
</reference>